<proteinExistence type="predicted"/>
<feature type="compositionally biased region" description="Gly residues" evidence="1">
    <location>
        <begin position="799"/>
        <end position="808"/>
    </location>
</feature>
<feature type="compositionally biased region" description="Low complexity" evidence="1">
    <location>
        <begin position="187"/>
        <end position="197"/>
    </location>
</feature>
<feature type="region of interest" description="Disordered" evidence="1">
    <location>
        <begin position="1"/>
        <end position="146"/>
    </location>
</feature>
<evidence type="ECO:0000313" key="3">
    <source>
        <dbReference type="EMBL" id="GAO49154.1"/>
    </source>
</evidence>
<name>A0A0E9NH35_SAICN</name>
<feature type="compositionally biased region" description="Pro residues" evidence="1">
    <location>
        <begin position="485"/>
        <end position="500"/>
    </location>
</feature>
<feature type="region of interest" description="Disordered" evidence="1">
    <location>
        <begin position="419"/>
        <end position="621"/>
    </location>
</feature>
<feature type="compositionally biased region" description="Low complexity" evidence="1">
    <location>
        <begin position="243"/>
        <end position="257"/>
    </location>
</feature>
<evidence type="ECO:0000259" key="2">
    <source>
        <dbReference type="PROSITE" id="PS50030"/>
    </source>
</evidence>
<reference evidence="3 4" key="1">
    <citation type="journal article" date="2011" name="J. Gen. Appl. Microbiol.">
        <title>Draft genome sequencing of the enigmatic yeast Saitoella complicata.</title>
        <authorList>
            <person name="Nishida H."/>
            <person name="Hamamoto M."/>
            <person name="Sugiyama J."/>
        </authorList>
    </citation>
    <scope>NUCLEOTIDE SEQUENCE [LARGE SCALE GENOMIC DNA]</scope>
    <source>
        <strain evidence="3 4">NRRL Y-17804</strain>
    </source>
</reference>
<feature type="compositionally biased region" description="Polar residues" evidence="1">
    <location>
        <begin position="88"/>
        <end position="99"/>
    </location>
</feature>
<reference evidence="3 4" key="2">
    <citation type="journal article" date="2014" name="J. Gen. Appl. Microbiol.">
        <title>The early diverging ascomycetous budding yeast Saitoella complicata has three histone deacetylases belonging to the Clr6, Hos2, and Rpd3 lineages.</title>
        <authorList>
            <person name="Nishida H."/>
            <person name="Matsumoto T."/>
            <person name="Kondo S."/>
            <person name="Hamamoto M."/>
            <person name="Yoshikawa H."/>
        </authorList>
    </citation>
    <scope>NUCLEOTIDE SEQUENCE [LARGE SCALE GENOMIC DNA]</scope>
    <source>
        <strain evidence="3 4">NRRL Y-17804</strain>
    </source>
</reference>
<evidence type="ECO:0000256" key="1">
    <source>
        <dbReference type="SAM" id="MobiDB-lite"/>
    </source>
</evidence>
<dbReference type="SUPFAM" id="SSF48452">
    <property type="entry name" value="TPR-like"/>
    <property type="match status" value="1"/>
</dbReference>
<feature type="compositionally biased region" description="Low complexity" evidence="1">
    <location>
        <begin position="591"/>
        <end position="618"/>
    </location>
</feature>
<feature type="compositionally biased region" description="Low complexity" evidence="1">
    <location>
        <begin position="528"/>
        <end position="548"/>
    </location>
</feature>
<dbReference type="PROSITE" id="PS50030">
    <property type="entry name" value="UBA"/>
    <property type="match status" value="1"/>
</dbReference>
<dbReference type="GO" id="GO:0072583">
    <property type="term" value="P:clathrin-dependent endocytosis"/>
    <property type="evidence" value="ECO:0007669"/>
    <property type="project" value="TreeGrafter"/>
</dbReference>
<dbReference type="SUPFAM" id="SSF46565">
    <property type="entry name" value="Chaperone J-domain"/>
    <property type="match status" value="1"/>
</dbReference>
<dbReference type="GO" id="GO:0031982">
    <property type="term" value="C:vesicle"/>
    <property type="evidence" value="ECO:0007669"/>
    <property type="project" value="TreeGrafter"/>
</dbReference>
<dbReference type="Gene3D" id="1.10.8.10">
    <property type="entry name" value="DNA helicase RuvA subunit, C-terminal domain"/>
    <property type="match status" value="1"/>
</dbReference>
<dbReference type="GO" id="GO:0072318">
    <property type="term" value="P:clathrin coat disassembly"/>
    <property type="evidence" value="ECO:0007669"/>
    <property type="project" value="TreeGrafter"/>
</dbReference>
<dbReference type="OMA" id="GMHELVM"/>
<dbReference type="Pfam" id="PF00627">
    <property type="entry name" value="UBA"/>
    <property type="match status" value="1"/>
</dbReference>
<dbReference type="InterPro" id="IPR009060">
    <property type="entry name" value="UBA-like_sf"/>
</dbReference>
<feature type="region of interest" description="Disordered" evidence="1">
    <location>
        <begin position="793"/>
        <end position="815"/>
    </location>
</feature>
<feature type="compositionally biased region" description="Polar residues" evidence="1">
    <location>
        <begin position="26"/>
        <end position="70"/>
    </location>
</feature>
<feature type="compositionally biased region" description="Polar residues" evidence="1">
    <location>
        <begin position="332"/>
        <end position="355"/>
    </location>
</feature>
<feature type="domain" description="UBA" evidence="2">
    <location>
        <begin position="263"/>
        <end position="307"/>
    </location>
</feature>
<dbReference type="Gene3D" id="1.10.287.110">
    <property type="entry name" value="DnaJ domain"/>
    <property type="match status" value="1"/>
</dbReference>
<dbReference type="InterPro" id="IPR011990">
    <property type="entry name" value="TPR-like_helical_dom_sf"/>
</dbReference>
<dbReference type="AlphaFoldDB" id="A0A0E9NH35"/>
<feature type="region of interest" description="Disordered" evidence="1">
    <location>
        <begin position="177"/>
        <end position="267"/>
    </location>
</feature>
<dbReference type="EMBL" id="BACD03000020">
    <property type="protein sequence ID" value="GAO49154.1"/>
    <property type="molecule type" value="Genomic_DNA"/>
</dbReference>
<organism evidence="3 4">
    <name type="scientific">Saitoella complicata (strain BCRC 22490 / CBS 7301 / JCM 7358 / NBRC 10748 / NRRL Y-17804)</name>
    <dbReference type="NCBI Taxonomy" id="698492"/>
    <lineage>
        <taxon>Eukaryota</taxon>
        <taxon>Fungi</taxon>
        <taxon>Dikarya</taxon>
        <taxon>Ascomycota</taxon>
        <taxon>Taphrinomycotina</taxon>
        <taxon>Taphrinomycotina incertae sedis</taxon>
        <taxon>Saitoella</taxon>
    </lineage>
</organism>
<evidence type="ECO:0000313" key="4">
    <source>
        <dbReference type="Proteomes" id="UP000033140"/>
    </source>
</evidence>
<dbReference type="InterPro" id="IPR015940">
    <property type="entry name" value="UBA"/>
</dbReference>
<protein>
    <recommendedName>
        <fullName evidence="2">UBA domain-containing protein</fullName>
    </recommendedName>
</protein>
<dbReference type="GO" id="GO:0005737">
    <property type="term" value="C:cytoplasm"/>
    <property type="evidence" value="ECO:0007669"/>
    <property type="project" value="TreeGrafter"/>
</dbReference>
<dbReference type="GO" id="GO:0030276">
    <property type="term" value="F:clathrin binding"/>
    <property type="evidence" value="ECO:0007669"/>
    <property type="project" value="TreeGrafter"/>
</dbReference>
<dbReference type="SUPFAM" id="SSF46934">
    <property type="entry name" value="UBA-like"/>
    <property type="match status" value="1"/>
</dbReference>
<feature type="compositionally biased region" description="Low complexity" evidence="1">
    <location>
        <begin position="453"/>
        <end position="464"/>
    </location>
</feature>
<dbReference type="PANTHER" id="PTHR23172:SF19">
    <property type="entry name" value="J DOMAIN-CONTAINING PROTEIN"/>
    <property type="match status" value="1"/>
</dbReference>
<comment type="caution">
    <text evidence="3">The sequence shown here is derived from an EMBL/GenBank/DDBJ whole genome shotgun (WGS) entry which is preliminary data.</text>
</comment>
<dbReference type="FunFam" id="1.10.287.110:FF:000002">
    <property type="entry name" value="putative tyrosine-protein phosphatase auxilin isoform X2"/>
    <property type="match status" value="1"/>
</dbReference>
<dbReference type="PANTHER" id="PTHR23172">
    <property type="entry name" value="AUXILIN/CYCLIN G-ASSOCIATED KINASE-RELATED"/>
    <property type="match status" value="1"/>
</dbReference>
<dbReference type="Gene3D" id="1.25.40.10">
    <property type="entry name" value="Tetratricopeptide repeat domain"/>
    <property type="match status" value="1"/>
</dbReference>
<dbReference type="STRING" id="698492.A0A0E9NH35"/>
<feature type="compositionally biased region" description="Basic and acidic residues" evidence="1">
    <location>
        <begin position="100"/>
        <end position="125"/>
    </location>
</feature>
<sequence>MNDLGGLDWSITSSSSSAKQQHRPDSSNGNLGVPNSNGTQGQYTLPQHLRSLNGSAQGSSTVSATGSRTGTPAPAKTDSFASLVSFGKNGTVNSANMTMEQRRKQLEAEKAAEEAERRKKAEQHYGDNSFWDRMSGSTTPAPVAVPAKAAASTMGAVNPSRNDDEDLFAAFSSDAPVNMDSHLRPVSSHTTSSSTKSPAPAFDPFDTSSLMSSISSSTAVQRQTQGDDDDILGLLGKPVQHKASASEAASPPTTHPSQPAKAEADPKDSAVAMIVDMGFSAEQAHVALAATKGGLDVQAAVEILVNSRGSTPVPQQPQQPSQPPRRAPIQQNPSNESLRSTFSARSQRSMDSTTAANAAHVASNLHDLASTVSSSLFTSANSLWKTSRTRIHRTLAELASEPEASDVPKWMRDQDIRERVEKSKGKMRESYEITEEAKMLDMENPRKSRRNSRSSAMSVESASSGKTGVDPVIGITPRWAGGSVPPSPLSPTAPSAPPPTGKGKGKMPSSAFTGDPETYVSPARRRGAPPSMASSAISSAKSSPGTSAFTSPTMDIFGEGSSRGGAVGVSGSGSGSRPREIPRSMPPPTAAPSRPKSAASSSAPQSQARPRPTAPTRPDVQVSAADMATVTKKREEGSEAFKRGDYSAALAAYTSALTPLHPSSTLRIPILTNRALTHLKLGDPRSSLSDCSSALTLIGPARGEGEQIEGKEMKEFWGKAMVRKAQGLEQVEKWRESLRVWEELVGMGVGGGVALEGKRRCEGVLNPKPVSRISTPKPATVVDVKGKGKARASAADDLGFGGGSGSGAGDEPSGEAVERLRKANATAEAESNERLALHDSVNAKLDTWQSGKEQNLRALLASMDDVLWPEAGWKKVGMAELVMPNKVKIVYMKAIGKVHPDKISKDATVEQKMIAGSVFNRLNTAWDVFKSQNGM</sequence>
<dbReference type="SMART" id="SM00165">
    <property type="entry name" value="UBA"/>
    <property type="match status" value="1"/>
</dbReference>
<dbReference type="InterPro" id="IPR036869">
    <property type="entry name" value="J_dom_sf"/>
</dbReference>
<keyword evidence="4" id="KW-1185">Reference proteome</keyword>
<feature type="compositionally biased region" description="Basic and acidic residues" evidence="1">
    <location>
        <begin position="419"/>
        <end position="446"/>
    </location>
</feature>
<accession>A0A0E9NH35</accession>
<dbReference type="Proteomes" id="UP000033140">
    <property type="component" value="Unassembled WGS sequence"/>
</dbReference>
<feature type="region of interest" description="Disordered" evidence="1">
    <location>
        <begin position="308"/>
        <end position="355"/>
    </location>
</feature>
<feature type="compositionally biased region" description="Pro residues" evidence="1">
    <location>
        <begin position="314"/>
        <end position="326"/>
    </location>
</feature>
<feature type="compositionally biased region" description="Low complexity" evidence="1">
    <location>
        <begin position="208"/>
        <end position="217"/>
    </location>
</feature>
<feature type="compositionally biased region" description="Gly residues" evidence="1">
    <location>
        <begin position="561"/>
        <end position="574"/>
    </location>
</feature>
<gene>
    <name evidence="3" type="ORF">G7K_3312-t1</name>
</gene>
<reference evidence="3 4" key="3">
    <citation type="journal article" date="2015" name="Genome Announc.">
        <title>Draft Genome Sequence of the Archiascomycetous Yeast Saitoella complicata.</title>
        <authorList>
            <person name="Yamauchi K."/>
            <person name="Kondo S."/>
            <person name="Hamamoto M."/>
            <person name="Takahashi Y."/>
            <person name="Ogura Y."/>
            <person name="Hayashi T."/>
            <person name="Nishida H."/>
        </authorList>
    </citation>
    <scope>NUCLEOTIDE SEQUENCE [LARGE SCALE GENOMIC DNA]</scope>
    <source>
        <strain evidence="3 4">NRRL Y-17804</strain>
    </source>
</reference>